<dbReference type="Pfam" id="PF26247">
    <property type="entry name" value="DUF8058"/>
    <property type="match status" value="1"/>
</dbReference>
<keyword evidence="1" id="KW-0472">Membrane</keyword>
<sequence length="132" mass="14968">MTLRNIIAIYSIFIGSLMIVMWAFFLLSGMVPEFTTRPAEIVLHLIAEFSTAILLTIAGISLLYKKRSGYNLNLIGLGMLIYTLILSPGYYIQKGEWFMVGLFALLLILSIIFLIISLKKEYEIKLERLSSP</sequence>
<protein>
    <recommendedName>
        <fullName evidence="2">DUF8058 domain-containing protein</fullName>
    </recommendedName>
</protein>
<dbReference type="GeneID" id="64820465"/>
<dbReference type="RefSeq" id="WP_211532452.1">
    <property type="nucleotide sequence ID" value="NZ_CP058560.1"/>
</dbReference>
<organism evidence="3 4">
    <name type="scientific">Methanobacterium alkalithermotolerans</name>
    <dbReference type="NCBI Taxonomy" id="2731220"/>
    <lineage>
        <taxon>Archaea</taxon>
        <taxon>Methanobacteriati</taxon>
        <taxon>Methanobacteriota</taxon>
        <taxon>Methanomada group</taxon>
        <taxon>Methanobacteria</taxon>
        <taxon>Methanobacteriales</taxon>
        <taxon>Methanobacteriaceae</taxon>
        <taxon>Methanobacterium</taxon>
    </lineage>
</organism>
<name>A0A8T8K7I1_9EURY</name>
<evidence type="ECO:0000259" key="2">
    <source>
        <dbReference type="Pfam" id="PF26247"/>
    </source>
</evidence>
<evidence type="ECO:0000313" key="4">
    <source>
        <dbReference type="Proteomes" id="UP000681041"/>
    </source>
</evidence>
<feature type="transmembrane region" description="Helical" evidence="1">
    <location>
        <begin position="7"/>
        <end position="29"/>
    </location>
</feature>
<keyword evidence="1" id="KW-1133">Transmembrane helix</keyword>
<dbReference type="Proteomes" id="UP000681041">
    <property type="component" value="Chromosome"/>
</dbReference>
<keyword evidence="4" id="KW-1185">Reference proteome</keyword>
<dbReference type="KEGG" id="meme:HYG87_06830"/>
<evidence type="ECO:0000256" key="1">
    <source>
        <dbReference type="SAM" id="Phobius"/>
    </source>
</evidence>
<proteinExistence type="predicted"/>
<dbReference type="AlphaFoldDB" id="A0A8T8K7I1"/>
<feature type="transmembrane region" description="Helical" evidence="1">
    <location>
        <begin position="97"/>
        <end position="118"/>
    </location>
</feature>
<gene>
    <name evidence="3" type="ORF">HYG87_06830</name>
</gene>
<reference evidence="3" key="1">
    <citation type="submission" date="2020-07" db="EMBL/GenBank/DDBJ databases">
        <title>Methanobacterium. sp. MethCan genome.</title>
        <authorList>
            <person name="Postec A."/>
            <person name="Quemeneur M."/>
        </authorList>
    </citation>
    <scope>NUCLEOTIDE SEQUENCE</scope>
    <source>
        <strain evidence="3">MethCAN</strain>
    </source>
</reference>
<feature type="transmembrane region" description="Helical" evidence="1">
    <location>
        <begin position="41"/>
        <end position="64"/>
    </location>
</feature>
<dbReference type="EMBL" id="CP058560">
    <property type="protein sequence ID" value="QUH23495.1"/>
    <property type="molecule type" value="Genomic_DNA"/>
</dbReference>
<dbReference type="OrthoDB" id="292982at2157"/>
<accession>A0A8T8K7I1</accession>
<keyword evidence="1" id="KW-0812">Transmembrane</keyword>
<feature type="transmembrane region" description="Helical" evidence="1">
    <location>
        <begin position="71"/>
        <end position="91"/>
    </location>
</feature>
<dbReference type="InterPro" id="IPR058371">
    <property type="entry name" value="DUF8058"/>
</dbReference>
<evidence type="ECO:0000313" key="3">
    <source>
        <dbReference type="EMBL" id="QUH23495.1"/>
    </source>
</evidence>
<feature type="domain" description="DUF8058" evidence="2">
    <location>
        <begin position="1"/>
        <end position="127"/>
    </location>
</feature>